<dbReference type="InterPro" id="IPR050496">
    <property type="entry name" value="SNF2_RAD54_helicase_repair"/>
</dbReference>
<name>A0A0L0F985_9EUKA</name>
<dbReference type="GeneID" id="25915276"/>
<reference evidence="2 3" key="1">
    <citation type="submission" date="2011-02" db="EMBL/GenBank/DDBJ databases">
        <title>The Genome Sequence of Sphaeroforma arctica JP610.</title>
        <authorList>
            <consortium name="The Broad Institute Genome Sequencing Platform"/>
            <person name="Russ C."/>
            <person name="Cuomo C."/>
            <person name="Young S.K."/>
            <person name="Zeng Q."/>
            <person name="Gargeya S."/>
            <person name="Alvarado L."/>
            <person name="Berlin A."/>
            <person name="Chapman S.B."/>
            <person name="Chen Z."/>
            <person name="Freedman E."/>
            <person name="Gellesch M."/>
            <person name="Goldberg J."/>
            <person name="Griggs A."/>
            <person name="Gujja S."/>
            <person name="Heilman E."/>
            <person name="Heiman D."/>
            <person name="Howarth C."/>
            <person name="Mehta T."/>
            <person name="Neiman D."/>
            <person name="Pearson M."/>
            <person name="Roberts A."/>
            <person name="Saif S."/>
            <person name="Shea T."/>
            <person name="Shenoy N."/>
            <person name="Sisk P."/>
            <person name="Stolte C."/>
            <person name="Sykes S."/>
            <person name="White J."/>
            <person name="Yandava C."/>
            <person name="Burger G."/>
            <person name="Gray M.W."/>
            <person name="Holland P.W.H."/>
            <person name="King N."/>
            <person name="Lang F.B.F."/>
            <person name="Roger A.J."/>
            <person name="Ruiz-Trillo I."/>
            <person name="Haas B."/>
            <person name="Nusbaum C."/>
            <person name="Birren B."/>
        </authorList>
    </citation>
    <scope>NUCLEOTIDE SEQUENCE [LARGE SCALE GENOMIC DNA]</scope>
    <source>
        <strain evidence="2 3">JP610</strain>
    </source>
</reference>
<dbReference type="PANTHER" id="PTHR45629">
    <property type="entry name" value="SNF2/RAD54 FAMILY MEMBER"/>
    <property type="match status" value="1"/>
</dbReference>
<dbReference type="GO" id="GO:0005524">
    <property type="term" value="F:ATP binding"/>
    <property type="evidence" value="ECO:0007669"/>
    <property type="project" value="InterPro"/>
</dbReference>
<dbReference type="Proteomes" id="UP000054560">
    <property type="component" value="Unassembled WGS sequence"/>
</dbReference>
<dbReference type="SUPFAM" id="SSF52540">
    <property type="entry name" value="P-loop containing nucleoside triphosphate hydrolases"/>
    <property type="match status" value="1"/>
</dbReference>
<accession>A0A0L0F985</accession>
<proteinExistence type="predicted"/>
<dbReference type="Pfam" id="PF00176">
    <property type="entry name" value="SNF2-rel_dom"/>
    <property type="match status" value="1"/>
</dbReference>
<dbReference type="EMBL" id="KQ246680">
    <property type="protein sequence ID" value="KNC72668.1"/>
    <property type="molecule type" value="Genomic_DNA"/>
</dbReference>
<dbReference type="InterPro" id="IPR027417">
    <property type="entry name" value="P-loop_NTPase"/>
</dbReference>
<evidence type="ECO:0000313" key="3">
    <source>
        <dbReference type="Proteomes" id="UP000054560"/>
    </source>
</evidence>
<dbReference type="InterPro" id="IPR038718">
    <property type="entry name" value="SNF2-like_sf"/>
</dbReference>
<dbReference type="InterPro" id="IPR000330">
    <property type="entry name" value="SNF2_N"/>
</dbReference>
<gene>
    <name evidence="2" type="ORF">SARC_14772</name>
</gene>
<dbReference type="RefSeq" id="XP_014146570.1">
    <property type="nucleotide sequence ID" value="XM_014291095.1"/>
</dbReference>
<dbReference type="PROSITE" id="PS51192">
    <property type="entry name" value="HELICASE_ATP_BIND_1"/>
    <property type="match status" value="1"/>
</dbReference>
<evidence type="ECO:0000259" key="1">
    <source>
        <dbReference type="PROSITE" id="PS51192"/>
    </source>
</evidence>
<dbReference type="Gene3D" id="3.40.50.10810">
    <property type="entry name" value="Tandem AAA-ATPase domain"/>
    <property type="match status" value="1"/>
</dbReference>
<dbReference type="eggNOG" id="KOG0387">
    <property type="taxonomic scope" value="Eukaryota"/>
</dbReference>
<dbReference type="PANTHER" id="PTHR45629:SF7">
    <property type="entry name" value="DNA EXCISION REPAIR PROTEIN ERCC-6-RELATED"/>
    <property type="match status" value="1"/>
</dbReference>
<keyword evidence="3" id="KW-1185">Reference proteome</keyword>
<dbReference type="AlphaFoldDB" id="A0A0L0F985"/>
<dbReference type="OrthoDB" id="413460at2759"/>
<protein>
    <recommendedName>
        <fullName evidence="1">Helicase ATP-binding domain-containing protein</fullName>
    </recommendedName>
</protein>
<sequence length="163" mass="18808">GIQFLFDHYKENRGAILTDDMGLGKTIQTIALLYAVQHKTGRYKDDKMPDTVRRVMKKQITRRPVLITTPASICAQFKAEIETWGYFEVYHVNGTTHTVQQVEQLIGHNALDIVLCSHDNLASNVEFYNTINWDMIVVDELHKIKTLTSARRKAFDQLLCVRR</sequence>
<dbReference type="STRING" id="667725.A0A0L0F985"/>
<feature type="domain" description="Helicase ATP-binding" evidence="1">
    <location>
        <begin position="6"/>
        <end position="163"/>
    </location>
</feature>
<feature type="non-terminal residue" evidence="2">
    <location>
        <position position="1"/>
    </location>
</feature>
<evidence type="ECO:0000313" key="2">
    <source>
        <dbReference type="EMBL" id="KNC72668.1"/>
    </source>
</evidence>
<organism evidence="2 3">
    <name type="scientific">Sphaeroforma arctica JP610</name>
    <dbReference type="NCBI Taxonomy" id="667725"/>
    <lineage>
        <taxon>Eukaryota</taxon>
        <taxon>Ichthyosporea</taxon>
        <taxon>Ichthyophonida</taxon>
        <taxon>Sphaeroforma</taxon>
    </lineage>
</organism>
<dbReference type="InterPro" id="IPR014001">
    <property type="entry name" value="Helicase_ATP-bd"/>
</dbReference>